<evidence type="ECO:0000313" key="3">
    <source>
        <dbReference type="EMBL" id="WCZ38304.1"/>
    </source>
</evidence>
<sequence length="266" mass="27942">MKSAAAAAATASAASLAFSPAARAQARPVLGTVIDYSAAVPSARAVKAAGHLGAVRYVSERRPGAEWMKGKPVTLAETQDYKANGLAVASVYQFGKGETSDWRRGAVGAATHAPQAIALHAAAGGPTGRPIYVAIDDNPTLDQFNSLINPYLKAMGVALNAAGYQLGVYGNYYTIAWCLEDGIGSYFWQHDWGSRGQIHSRANLHQVAGKQGSIEGVQVDTNNVYTADWGQWTPGLGTTTANMTPGDWATLLSGSSQLSSSRWLGR</sequence>
<dbReference type="InterPro" id="IPR015020">
    <property type="entry name" value="Rv2525c-like_Glyco_Hydro-like"/>
</dbReference>
<dbReference type="Gene3D" id="3.20.20.80">
    <property type="entry name" value="Glycosidases"/>
    <property type="match status" value="1"/>
</dbReference>
<keyword evidence="1" id="KW-0732">Signal</keyword>
<evidence type="ECO:0000313" key="4">
    <source>
        <dbReference type="Proteomes" id="UP001218071"/>
    </source>
</evidence>
<feature type="chain" id="PRO_5046683553" description="Rv2525c-like glycoside hydrolase-like domain-containing protein" evidence="1">
    <location>
        <begin position="25"/>
        <end position="266"/>
    </location>
</feature>
<dbReference type="SUPFAM" id="SSF51445">
    <property type="entry name" value="(Trans)glycosidases"/>
    <property type="match status" value="1"/>
</dbReference>
<feature type="domain" description="Rv2525c-like glycoside hydrolase-like" evidence="2">
    <location>
        <begin position="45"/>
        <end position="224"/>
    </location>
</feature>
<dbReference type="Pfam" id="PF08924">
    <property type="entry name" value="Rv2525c_GlyHyd-like"/>
    <property type="match status" value="1"/>
</dbReference>
<proteinExistence type="predicted"/>
<dbReference type="Proteomes" id="UP001218071">
    <property type="component" value="Chromosome"/>
</dbReference>
<feature type="signal peptide" evidence="1">
    <location>
        <begin position="1"/>
        <end position="24"/>
    </location>
</feature>
<protein>
    <recommendedName>
        <fullName evidence="2">Rv2525c-like glycoside hydrolase-like domain-containing protein</fullName>
    </recommendedName>
</protein>
<dbReference type="EMBL" id="CP063194">
    <property type="protein sequence ID" value="WCZ38304.1"/>
    <property type="molecule type" value="Genomic_DNA"/>
</dbReference>
<accession>A0ABY7UHZ7</accession>
<dbReference type="InterPro" id="IPR017853">
    <property type="entry name" value="GH"/>
</dbReference>
<keyword evidence="4" id="KW-1185">Reference proteome</keyword>
<name>A0ABY7UHZ7_9CORY</name>
<reference evidence="3 4" key="1">
    <citation type="submission" date="2020-10" db="EMBL/GenBank/DDBJ databases">
        <title>Complete genome sequence of Corynebacterium jeddahense DSM 45997, type strain of Corynebacterium jeddahense.</title>
        <authorList>
            <person name="Busche T."/>
            <person name="Kalinowski J."/>
            <person name="Ruckert C."/>
        </authorList>
    </citation>
    <scope>NUCLEOTIDE SEQUENCE [LARGE SCALE GENOMIC DNA]</scope>
    <source>
        <strain evidence="3 4">DSM 45997</strain>
    </source>
</reference>
<organism evidence="3 4">
    <name type="scientific">Corynebacterium jeddahense</name>
    <dbReference type="NCBI Taxonomy" id="1414719"/>
    <lineage>
        <taxon>Bacteria</taxon>
        <taxon>Bacillati</taxon>
        <taxon>Actinomycetota</taxon>
        <taxon>Actinomycetes</taxon>
        <taxon>Mycobacteriales</taxon>
        <taxon>Corynebacteriaceae</taxon>
        <taxon>Corynebacterium</taxon>
    </lineage>
</organism>
<evidence type="ECO:0000256" key="1">
    <source>
        <dbReference type="SAM" id="SignalP"/>
    </source>
</evidence>
<evidence type="ECO:0000259" key="2">
    <source>
        <dbReference type="Pfam" id="PF08924"/>
    </source>
</evidence>
<gene>
    <name evidence="3" type="ORF">CJEDD_03435</name>
</gene>